<dbReference type="SMART" id="SM00304">
    <property type="entry name" value="HAMP"/>
    <property type="match status" value="2"/>
</dbReference>
<evidence type="ECO:0000313" key="13">
    <source>
        <dbReference type="Proteomes" id="UP000064201"/>
    </source>
</evidence>
<dbReference type="GO" id="GO:0006935">
    <property type="term" value="P:chemotaxis"/>
    <property type="evidence" value="ECO:0007669"/>
    <property type="project" value="InterPro"/>
</dbReference>
<feature type="domain" description="Methyl-accepting transducer" evidence="10">
    <location>
        <begin position="271"/>
        <end position="507"/>
    </location>
</feature>
<sequence length="544" mass="58152">MNFRSLSVRSKLVITIVVPVAALLLLAALAARGTANIEEGVQNIYHDRVVPLQQLKTIADNYAVLVIDAVNKADAGRMTAEEALADVREAREEIAEIWDAYLATTLTPREQELADGARGLFRAANAHLDRLEEALGGMSGDVQGELDAFNGPLYDTIDPISDQITQLVDLQIDVAGTEAERVSAFYTQVLVRSGALMLVVLIIVVVTGVWTYRSVALPISRMRATLTEIAEHHDLSRRVDVRSDDEIGATAGALNSMLDQFQDSIRELRTLTDQMASAAEQLSAVSTQTNGNIDQQRSQTEQVSTAMNEMAATVQEVARNASDAASSSQEADQESRAGGEVVRTVVSDIGRLSGEVATIEESVRNLDEKGQQIGSVLDVIRGIAEQTNLLALNAAIEAARAGEQGRGFAVVADEVRTLASRTQDSTADIQAMIESLQAGTRNAVTAMGRGREMAEATSNDAERAGEALESIVQAVGRISDMTTQIASAAEEQNAVAEEINRNIYAINDITGDTANGARQTATASQEVADIASRVRDLASAYRIG</sequence>
<proteinExistence type="inferred from homology"/>
<evidence type="ECO:0000256" key="5">
    <source>
        <dbReference type="ARBA" id="ARBA00023224"/>
    </source>
</evidence>
<evidence type="ECO:0000256" key="9">
    <source>
        <dbReference type="SAM" id="Phobius"/>
    </source>
</evidence>
<feature type="domain" description="HAMP" evidence="11">
    <location>
        <begin position="213"/>
        <end position="266"/>
    </location>
</feature>
<dbReference type="Proteomes" id="UP000064201">
    <property type="component" value="Chromosome"/>
</dbReference>
<dbReference type="AlphaFoldDB" id="A0A0G3G025"/>
<organism evidence="12 13">
    <name type="scientific">Thioalkalivibrio versutus</name>
    <dbReference type="NCBI Taxonomy" id="106634"/>
    <lineage>
        <taxon>Bacteria</taxon>
        <taxon>Pseudomonadati</taxon>
        <taxon>Pseudomonadota</taxon>
        <taxon>Gammaproteobacteria</taxon>
        <taxon>Chromatiales</taxon>
        <taxon>Ectothiorhodospiraceae</taxon>
        <taxon>Thioalkalivibrio</taxon>
    </lineage>
</organism>
<dbReference type="GO" id="GO:0004888">
    <property type="term" value="F:transmembrane signaling receptor activity"/>
    <property type="evidence" value="ECO:0007669"/>
    <property type="project" value="InterPro"/>
</dbReference>
<dbReference type="SUPFAM" id="SSF58104">
    <property type="entry name" value="Methyl-accepting chemotaxis protein (MCP) signaling domain"/>
    <property type="match status" value="1"/>
</dbReference>
<dbReference type="Pfam" id="PF12729">
    <property type="entry name" value="4HB_MCP_1"/>
    <property type="match status" value="1"/>
</dbReference>
<keyword evidence="2 9" id="KW-0812">Transmembrane</keyword>
<dbReference type="PATRIC" id="fig|106634.4.peg.791"/>
<comment type="similarity">
    <text evidence="6">Belongs to the methyl-accepting chemotaxis (MCP) protein family.</text>
</comment>
<feature type="region of interest" description="Disordered" evidence="8">
    <location>
        <begin position="317"/>
        <end position="340"/>
    </location>
</feature>
<dbReference type="InterPro" id="IPR024478">
    <property type="entry name" value="HlyB_4HB_MCP"/>
</dbReference>
<evidence type="ECO:0000256" key="3">
    <source>
        <dbReference type="ARBA" id="ARBA00022989"/>
    </source>
</evidence>
<dbReference type="Pfam" id="PF00672">
    <property type="entry name" value="HAMP"/>
    <property type="match status" value="1"/>
</dbReference>
<feature type="transmembrane region" description="Helical" evidence="9">
    <location>
        <begin position="189"/>
        <end position="212"/>
    </location>
</feature>
<dbReference type="CDD" id="cd06225">
    <property type="entry name" value="HAMP"/>
    <property type="match status" value="1"/>
</dbReference>
<evidence type="ECO:0000256" key="1">
    <source>
        <dbReference type="ARBA" id="ARBA00004141"/>
    </source>
</evidence>
<dbReference type="SMART" id="SM00283">
    <property type="entry name" value="MA"/>
    <property type="match status" value="1"/>
</dbReference>
<evidence type="ECO:0000259" key="11">
    <source>
        <dbReference type="PROSITE" id="PS50885"/>
    </source>
</evidence>
<dbReference type="Gene3D" id="1.10.287.950">
    <property type="entry name" value="Methyl-accepting chemotaxis protein"/>
    <property type="match status" value="1"/>
</dbReference>
<dbReference type="OrthoDB" id="9781845at2"/>
<accession>A0A0G3G025</accession>
<name>A0A0G3G025_9GAMM</name>
<dbReference type="PROSITE" id="PS50885">
    <property type="entry name" value="HAMP"/>
    <property type="match status" value="1"/>
</dbReference>
<dbReference type="PRINTS" id="PR00260">
    <property type="entry name" value="CHEMTRNSDUCR"/>
</dbReference>
<evidence type="ECO:0000256" key="8">
    <source>
        <dbReference type="SAM" id="MobiDB-lite"/>
    </source>
</evidence>
<keyword evidence="5 7" id="KW-0807">Transducer</keyword>
<evidence type="ECO:0000256" key="4">
    <source>
        <dbReference type="ARBA" id="ARBA00023136"/>
    </source>
</evidence>
<feature type="compositionally biased region" description="Low complexity" evidence="8">
    <location>
        <begin position="321"/>
        <end position="330"/>
    </location>
</feature>
<dbReference type="PANTHER" id="PTHR32089:SF119">
    <property type="entry name" value="METHYL-ACCEPTING CHEMOTAXIS PROTEIN CTPL"/>
    <property type="match status" value="1"/>
</dbReference>
<protein>
    <submittedName>
        <fullName evidence="12">Chemotaxis protein</fullName>
    </submittedName>
</protein>
<dbReference type="PANTHER" id="PTHR32089">
    <property type="entry name" value="METHYL-ACCEPTING CHEMOTAXIS PROTEIN MCPB"/>
    <property type="match status" value="1"/>
</dbReference>
<evidence type="ECO:0000313" key="12">
    <source>
        <dbReference type="EMBL" id="AKJ94563.1"/>
    </source>
</evidence>
<keyword evidence="3 9" id="KW-1133">Transmembrane helix</keyword>
<keyword evidence="4 9" id="KW-0472">Membrane</keyword>
<dbReference type="STRING" id="106634.TVD_03890"/>
<comment type="subcellular location">
    <subcellularLocation>
        <location evidence="1">Membrane</location>
        <topology evidence="1">Multi-pass membrane protein</topology>
    </subcellularLocation>
</comment>
<dbReference type="KEGG" id="tvr:TVD_03890"/>
<dbReference type="InterPro" id="IPR003660">
    <property type="entry name" value="HAMP_dom"/>
</dbReference>
<dbReference type="InterPro" id="IPR004089">
    <property type="entry name" value="MCPsignal_dom"/>
</dbReference>
<dbReference type="FunFam" id="1.10.287.950:FF:000001">
    <property type="entry name" value="Methyl-accepting chemotaxis sensory transducer"/>
    <property type="match status" value="1"/>
</dbReference>
<evidence type="ECO:0000256" key="2">
    <source>
        <dbReference type="ARBA" id="ARBA00022692"/>
    </source>
</evidence>
<dbReference type="GO" id="GO:0016020">
    <property type="term" value="C:membrane"/>
    <property type="evidence" value="ECO:0007669"/>
    <property type="project" value="UniProtKB-SubCell"/>
</dbReference>
<evidence type="ECO:0000256" key="6">
    <source>
        <dbReference type="ARBA" id="ARBA00029447"/>
    </source>
</evidence>
<dbReference type="PROSITE" id="PS50111">
    <property type="entry name" value="CHEMOTAXIS_TRANSDUC_2"/>
    <property type="match status" value="1"/>
</dbReference>
<keyword evidence="13" id="KW-1185">Reference proteome</keyword>
<dbReference type="RefSeq" id="WP_047250858.1">
    <property type="nucleotide sequence ID" value="NZ_CP011367.1"/>
</dbReference>
<evidence type="ECO:0000256" key="7">
    <source>
        <dbReference type="PROSITE-ProRule" id="PRU00284"/>
    </source>
</evidence>
<dbReference type="InterPro" id="IPR004090">
    <property type="entry name" value="Chemotax_Me-accpt_rcpt"/>
</dbReference>
<dbReference type="Pfam" id="PF00015">
    <property type="entry name" value="MCPsignal"/>
    <property type="match status" value="1"/>
</dbReference>
<dbReference type="CDD" id="cd11386">
    <property type="entry name" value="MCP_signal"/>
    <property type="match status" value="1"/>
</dbReference>
<dbReference type="GO" id="GO:0007165">
    <property type="term" value="P:signal transduction"/>
    <property type="evidence" value="ECO:0007669"/>
    <property type="project" value="UniProtKB-KW"/>
</dbReference>
<reference evidence="12 13" key="1">
    <citation type="submission" date="2015-04" db="EMBL/GenBank/DDBJ databases">
        <title>Complete Sequence for the Genome of the Thioalkalivibrio versutus D301.</title>
        <authorList>
            <person name="Mu T."/>
            <person name="Zhou J."/>
            <person name="Xu X."/>
        </authorList>
    </citation>
    <scope>NUCLEOTIDE SEQUENCE [LARGE SCALE GENOMIC DNA]</scope>
    <source>
        <strain evidence="12 13">D301</strain>
    </source>
</reference>
<gene>
    <name evidence="12" type="ORF">TVD_03890</name>
</gene>
<dbReference type="EMBL" id="CP011367">
    <property type="protein sequence ID" value="AKJ94563.1"/>
    <property type="molecule type" value="Genomic_DNA"/>
</dbReference>
<evidence type="ECO:0000259" key="10">
    <source>
        <dbReference type="PROSITE" id="PS50111"/>
    </source>
</evidence>